<sequence length="118" mass="12699">MPVPRSVLPLSSAAFLVIAVSGLTGSRQDERLPAPPEFAINHNLSGRASGRLWGRTEAVEARPPLREPVWVASQAEGASSGWQQPIRGETTSDVPLLRETPLALAAPVMNSLDRWARP</sequence>
<evidence type="ECO:0000313" key="1">
    <source>
        <dbReference type="EMBL" id="KAJ7988890.1"/>
    </source>
</evidence>
<evidence type="ECO:0000313" key="2">
    <source>
        <dbReference type="Proteomes" id="UP001157502"/>
    </source>
</evidence>
<dbReference type="EMBL" id="CM055757">
    <property type="protein sequence ID" value="KAJ7988890.1"/>
    <property type="molecule type" value="Genomic_DNA"/>
</dbReference>
<organism evidence="1 2">
    <name type="scientific">Dallia pectoralis</name>
    <name type="common">Alaska blackfish</name>
    <dbReference type="NCBI Taxonomy" id="75939"/>
    <lineage>
        <taxon>Eukaryota</taxon>
        <taxon>Metazoa</taxon>
        <taxon>Chordata</taxon>
        <taxon>Craniata</taxon>
        <taxon>Vertebrata</taxon>
        <taxon>Euteleostomi</taxon>
        <taxon>Actinopterygii</taxon>
        <taxon>Neopterygii</taxon>
        <taxon>Teleostei</taxon>
        <taxon>Protacanthopterygii</taxon>
        <taxon>Esociformes</taxon>
        <taxon>Umbridae</taxon>
        <taxon>Dallia</taxon>
    </lineage>
</organism>
<protein>
    <submittedName>
        <fullName evidence="1">Uncharacterized protein</fullName>
    </submittedName>
</protein>
<accession>A0ACC2FC94</accession>
<proteinExistence type="predicted"/>
<gene>
    <name evidence="1" type="ORF">DPEC_G00313880</name>
</gene>
<keyword evidence="2" id="KW-1185">Reference proteome</keyword>
<reference evidence="1" key="1">
    <citation type="submission" date="2021-05" db="EMBL/GenBank/DDBJ databases">
        <authorList>
            <person name="Pan Q."/>
            <person name="Jouanno E."/>
            <person name="Zahm M."/>
            <person name="Klopp C."/>
            <person name="Cabau C."/>
            <person name="Louis A."/>
            <person name="Berthelot C."/>
            <person name="Parey E."/>
            <person name="Roest Crollius H."/>
            <person name="Montfort J."/>
            <person name="Robinson-Rechavi M."/>
            <person name="Bouchez O."/>
            <person name="Lampietro C."/>
            <person name="Lopez Roques C."/>
            <person name="Donnadieu C."/>
            <person name="Postlethwait J."/>
            <person name="Bobe J."/>
            <person name="Dillon D."/>
            <person name="Chandos A."/>
            <person name="von Hippel F."/>
            <person name="Guiguen Y."/>
        </authorList>
    </citation>
    <scope>NUCLEOTIDE SEQUENCE</scope>
    <source>
        <strain evidence="1">YG-Jan2019</strain>
    </source>
</reference>
<comment type="caution">
    <text evidence="1">The sequence shown here is derived from an EMBL/GenBank/DDBJ whole genome shotgun (WGS) entry which is preliminary data.</text>
</comment>
<name>A0ACC2FC94_DALPE</name>
<dbReference type="Proteomes" id="UP001157502">
    <property type="component" value="Chromosome 30"/>
</dbReference>